<dbReference type="EMBL" id="FWWZ01000001">
    <property type="protein sequence ID" value="SMC08538.1"/>
    <property type="molecule type" value="Genomic_DNA"/>
</dbReference>
<proteinExistence type="predicted"/>
<evidence type="ECO:0000313" key="3">
    <source>
        <dbReference type="Proteomes" id="UP000192602"/>
    </source>
</evidence>
<gene>
    <name evidence="2" type="ORF">SAMN05660197_0293</name>
</gene>
<accession>A0A1W1WQF8</accession>
<organism evidence="2 3">
    <name type="scientific">Nitratiruptor tergarcus DSM 16512</name>
    <dbReference type="NCBI Taxonomy" id="1069081"/>
    <lineage>
        <taxon>Bacteria</taxon>
        <taxon>Pseudomonadati</taxon>
        <taxon>Campylobacterota</taxon>
        <taxon>Epsilonproteobacteria</taxon>
        <taxon>Nautiliales</taxon>
        <taxon>Nitratiruptoraceae</taxon>
        <taxon>Nitratiruptor</taxon>
    </lineage>
</organism>
<protein>
    <submittedName>
        <fullName evidence="2">Uncharacterized protein</fullName>
    </submittedName>
</protein>
<keyword evidence="1" id="KW-0732">Signal</keyword>
<dbReference type="RefSeq" id="WP_084274814.1">
    <property type="nucleotide sequence ID" value="NZ_AP026671.1"/>
</dbReference>
<reference evidence="3" key="1">
    <citation type="submission" date="2017-04" db="EMBL/GenBank/DDBJ databases">
        <authorList>
            <person name="Varghese N."/>
            <person name="Submissions S."/>
        </authorList>
    </citation>
    <scope>NUCLEOTIDE SEQUENCE [LARGE SCALE GENOMIC DNA]</scope>
    <source>
        <strain evidence="3">DSM 16512</strain>
    </source>
</reference>
<keyword evidence="3" id="KW-1185">Reference proteome</keyword>
<dbReference type="Proteomes" id="UP000192602">
    <property type="component" value="Unassembled WGS sequence"/>
</dbReference>
<sequence>MKKTLTIMALLTIAVFANTGSQDDKINEDMQITAVEIEQVNPYWFEEEDSARHQIKKEVLLKTVPYSS</sequence>
<feature type="chain" id="PRO_5012370819" evidence="1">
    <location>
        <begin position="20"/>
        <end position="68"/>
    </location>
</feature>
<dbReference type="AlphaFoldDB" id="A0A1W1WQF8"/>
<evidence type="ECO:0000256" key="1">
    <source>
        <dbReference type="SAM" id="SignalP"/>
    </source>
</evidence>
<name>A0A1W1WQF8_9BACT</name>
<evidence type="ECO:0000313" key="2">
    <source>
        <dbReference type="EMBL" id="SMC08538.1"/>
    </source>
</evidence>
<feature type="signal peptide" evidence="1">
    <location>
        <begin position="1"/>
        <end position="19"/>
    </location>
</feature>